<keyword evidence="3 7" id="KW-0808">Transferase</keyword>
<geneLocation type="plasmid" evidence="9 10">
    <name>pRLG201</name>
</geneLocation>
<organism evidence="9 10">
    <name type="scientific">Rhizobium leguminosarum bv. trifolii (strain WSM2304)</name>
    <dbReference type="NCBI Taxonomy" id="395492"/>
    <lineage>
        <taxon>Bacteria</taxon>
        <taxon>Pseudomonadati</taxon>
        <taxon>Pseudomonadota</taxon>
        <taxon>Alphaproteobacteria</taxon>
        <taxon>Hyphomicrobiales</taxon>
        <taxon>Rhizobiaceae</taxon>
        <taxon>Rhizobium/Agrobacterium group</taxon>
        <taxon>Rhizobium</taxon>
    </lineage>
</organism>
<evidence type="ECO:0000256" key="6">
    <source>
        <dbReference type="ARBA" id="ARBA00047422"/>
    </source>
</evidence>
<dbReference type="NCBIfam" id="TIGR00675">
    <property type="entry name" value="dcm"/>
    <property type="match status" value="1"/>
</dbReference>
<dbReference type="InterPro" id="IPR001525">
    <property type="entry name" value="C5_MeTfrase"/>
</dbReference>
<dbReference type="PROSITE" id="PS00095">
    <property type="entry name" value="C5_MTASE_2"/>
    <property type="match status" value="1"/>
</dbReference>
<keyword evidence="9" id="KW-0614">Plasmid</keyword>
<protein>
    <recommendedName>
        <fullName evidence="1">DNA (cytosine-5-)-methyltransferase</fullName>
        <ecNumber evidence="1">2.1.1.37</ecNumber>
    </recommendedName>
</protein>
<feature type="active site" evidence="7">
    <location>
        <position position="75"/>
    </location>
</feature>
<keyword evidence="5" id="KW-0680">Restriction system</keyword>
<evidence type="ECO:0000313" key="9">
    <source>
        <dbReference type="EMBL" id="ACI58169.1"/>
    </source>
</evidence>
<dbReference type="GO" id="GO:0009307">
    <property type="term" value="P:DNA restriction-modification system"/>
    <property type="evidence" value="ECO:0007669"/>
    <property type="project" value="UniProtKB-KW"/>
</dbReference>
<dbReference type="InterPro" id="IPR050390">
    <property type="entry name" value="C5-Methyltransferase"/>
</dbReference>
<evidence type="ECO:0000256" key="8">
    <source>
        <dbReference type="RuleBase" id="RU000416"/>
    </source>
</evidence>
<evidence type="ECO:0000256" key="5">
    <source>
        <dbReference type="ARBA" id="ARBA00022747"/>
    </source>
</evidence>
<comment type="similarity">
    <text evidence="7 8">Belongs to the class I-like SAM-binding methyltransferase superfamily. C5-methyltransferase family.</text>
</comment>
<dbReference type="Gene3D" id="3.40.50.150">
    <property type="entry name" value="Vaccinia Virus protein VP39"/>
    <property type="match status" value="1"/>
</dbReference>
<dbReference type="InterPro" id="IPR029063">
    <property type="entry name" value="SAM-dependent_MTases_sf"/>
</dbReference>
<dbReference type="EC" id="2.1.1.37" evidence="1"/>
<reference evidence="9 10" key="1">
    <citation type="journal article" date="2010" name="Stand. Genomic Sci.">
        <title>Complete genome sequence of Rhizobium leguminosarum bv trifolii strain WSM2304, an effective microsymbiont of the South American clover Trifolium polymorphum.</title>
        <authorList>
            <person name="Reeve W."/>
            <person name="O'Hara G."/>
            <person name="Chain P."/>
            <person name="Ardley J."/>
            <person name="Brau L."/>
            <person name="Nandesena K."/>
            <person name="Tiwari R."/>
            <person name="Malfatti S."/>
            <person name="Kiss H."/>
            <person name="Lapidus A."/>
            <person name="Copeland A."/>
            <person name="Nolan M."/>
            <person name="Land M."/>
            <person name="Ivanova N."/>
            <person name="Mavromatis K."/>
            <person name="Markowitz V."/>
            <person name="Kyrpides N."/>
            <person name="Melino V."/>
            <person name="Denton M."/>
            <person name="Yates R."/>
            <person name="Howieson J."/>
        </authorList>
    </citation>
    <scope>NUCLEOTIDE SEQUENCE [LARGE SCALE GENOMIC DNA]</scope>
    <source>
        <strain evidence="9 10">WSM2304</strain>
    </source>
</reference>
<dbReference type="KEGG" id="rlt:Rleg2_4938"/>
<dbReference type="SUPFAM" id="SSF53335">
    <property type="entry name" value="S-adenosyl-L-methionine-dependent methyltransferases"/>
    <property type="match status" value="1"/>
</dbReference>
<evidence type="ECO:0000256" key="2">
    <source>
        <dbReference type="ARBA" id="ARBA00022603"/>
    </source>
</evidence>
<keyword evidence="4 7" id="KW-0949">S-adenosyl-L-methionine</keyword>
<dbReference type="PANTHER" id="PTHR10629">
    <property type="entry name" value="CYTOSINE-SPECIFIC METHYLTRANSFERASE"/>
    <property type="match status" value="1"/>
</dbReference>
<dbReference type="Gene3D" id="3.90.120.10">
    <property type="entry name" value="DNA Methylase, subunit A, domain 2"/>
    <property type="match status" value="1"/>
</dbReference>
<name>A0ABF7QVT5_RHILW</name>
<accession>A0ABF7QVT5</accession>
<evidence type="ECO:0000256" key="1">
    <source>
        <dbReference type="ARBA" id="ARBA00011975"/>
    </source>
</evidence>
<evidence type="ECO:0000256" key="4">
    <source>
        <dbReference type="ARBA" id="ARBA00022691"/>
    </source>
</evidence>
<evidence type="ECO:0000256" key="3">
    <source>
        <dbReference type="ARBA" id="ARBA00022679"/>
    </source>
</evidence>
<dbReference type="AlphaFoldDB" id="A0ABF7QVT5"/>
<dbReference type="PROSITE" id="PS51679">
    <property type="entry name" value="SAM_MT_C5"/>
    <property type="match status" value="1"/>
</dbReference>
<dbReference type="PANTHER" id="PTHR10629:SF52">
    <property type="entry name" value="DNA (CYTOSINE-5)-METHYLTRANSFERASE 1"/>
    <property type="match status" value="1"/>
</dbReference>
<sequence>MIGIDLFAGGGGMTMGAKLSGVDVRAAVENHPSACLTYSANHPGATLLGTDIAKVATIDVGPRHQPLVLFGGPPCQGFSTSNQRTRHADNPKNWLFREFLRMVETLKPEWVVFENVAGILQTDGGRFAEAFREQLKAMGYRIAFGILNAADFGCPQRRSRYIVIAALNSDPELPKAVPNVEVPTLWQAIGDLPELLNGATVDELEYGGAPLSEYARRMRSDLAKCTGHLVSRNADSIVARYAHIPQGGNWRDVPGMMRDPVTDRRRYHSGIYKRLVQDAPSVVIGNFRKNMLIHPTQDRGLSVREAARLQSFSDNYVFHGSIGFQQQQVGNAVPPILAKAVFDKVVAMSSQGGGK</sequence>
<dbReference type="InterPro" id="IPR031303">
    <property type="entry name" value="C5_meth_CS"/>
</dbReference>
<keyword evidence="10" id="KW-1185">Reference proteome</keyword>
<gene>
    <name evidence="9" type="ordered locus">Rleg2_4938</name>
</gene>
<keyword evidence="2 7" id="KW-0489">Methyltransferase</keyword>
<evidence type="ECO:0000256" key="7">
    <source>
        <dbReference type="PROSITE-ProRule" id="PRU01016"/>
    </source>
</evidence>
<dbReference type="Pfam" id="PF00145">
    <property type="entry name" value="DNA_methylase"/>
    <property type="match status" value="1"/>
</dbReference>
<proteinExistence type="inferred from homology"/>
<dbReference type="EMBL" id="CP001192">
    <property type="protein sequence ID" value="ACI58169.1"/>
    <property type="molecule type" value="Genomic_DNA"/>
</dbReference>
<dbReference type="Proteomes" id="UP000008330">
    <property type="component" value="Plasmid pRLG201"/>
</dbReference>
<evidence type="ECO:0000313" key="10">
    <source>
        <dbReference type="Proteomes" id="UP000008330"/>
    </source>
</evidence>
<dbReference type="GO" id="GO:0032259">
    <property type="term" value="P:methylation"/>
    <property type="evidence" value="ECO:0007669"/>
    <property type="project" value="UniProtKB-KW"/>
</dbReference>
<dbReference type="PRINTS" id="PR00105">
    <property type="entry name" value="C5METTRFRASE"/>
</dbReference>
<dbReference type="GO" id="GO:0003886">
    <property type="term" value="F:DNA (cytosine-5-)-methyltransferase activity"/>
    <property type="evidence" value="ECO:0007669"/>
    <property type="project" value="UniProtKB-EC"/>
</dbReference>
<dbReference type="RefSeq" id="WP_012555877.1">
    <property type="nucleotide sequence ID" value="NC_011368.1"/>
</dbReference>
<comment type="catalytic activity">
    <reaction evidence="6">
        <text>a 2'-deoxycytidine in DNA + S-adenosyl-L-methionine = a 5-methyl-2'-deoxycytidine in DNA + S-adenosyl-L-homocysteine + H(+)</text>
        <dbReference type="Rhea" id="RHEA:13681"/>
        <dbReference type="Rhea" id="RHEA-COMP:11369"/>
        <dbReference type="Rhea" id="RHEA-COMP:11370"/>
        <dbReference type="ChEBI" id="CHEBI:15378"/>
        <dbReference type="ChEBI" id="CHEBI:57856"/>
        <dbReference type="ChEBI" id="CHEBI:59789"/>
        <dbReference type="ChEBI" id="CHEBI:85452"/>
        <dbReference type="ChEBI" id="CHEBI:85454"/>
        <dbReference type="EC" id="2.1.1.37"/>
    </reaction>
</comment>